<evidence type="ECO:0000313" key="3">
    <source>
        <dbReference type="Proteomes" id="UP000643810"/>
    </source>
</evidence>
<keyword evidence="1" id="KW-0812">Transmembrane</keyword>
<gene>
    <name evidence="2" type="ORF">H8R94_06495</name>
</gene>
<feature type="transmembrane region" description="Helical" evidence="1">
    <location>
        <begin position="12"/>
        <end position="31"/>
    </location>
</feature>
<protein>
    <recommendedName>
        <fullName evidence="4">EpsG family protein</fullName>
    </recommendedName>
</protein>
<name>A0ABR7GHC6_9FIRM</name>
<sequence length="410" mass="47711">MKEKLVKANYNIRQFIMMLAFVDLATFVTNYRGWVRSYNTTMLALSYEYGFTSRSLLGTIYHILDAVIPVDMMQYQNALVFANVVTVLFIVFLLFFSYHVLKKSDMENGMVTKAEQYILLTFHIAMVATFTYAYNFLRVDFCMVWMMLLGFMALMNEKTEWLSLPFAALGIMFHQGFVLMYFNVILVIQFYYMMTRKNKKNTILFFLTFLIGSGMFLWFELFSRTNGNDIFETVLRDATNVSYQGIYHTTLLYHEVLGIDVSGAETDFVYMNHVQLVLYLLILLPAIVVLARAFVRIIKKADDLFAKLKYLAVAVGSLTILPDMLLKVDYGRWILAVVTYYLLIILAMLILRDPLVTEETKVVVDRVKKHPAWLVYFTLVVLTVPYMDVDIDMLVKGLQRFMQSKGILFY</sequence>
<feature type="transmembrane region" description="Helical" evidence="1">
    <location>
        <begin position="167"/>
        <end position="191"/>
    </location>
</feature>
<feature type="transmembrane region" description="Helical" evidence="1">
    <location>
        <begin position="372"/>
        <end position="389"/>
    </location>
</feature>
<evidence type="ECO:0000313" key="2">
    <source>
        <dbReference type="EMBL" id="MBC5686256.1"/>
    </source>
</evidence>
<evidence type="ECO:0008006" key="4">
    <source>
        <dbReference type="Google" id="ProtNLM"/>
    </source>
</evidence>
<dbReference type="Proteomes" id="UP000643810">
    <property type="component" value="Unassembled WGS sequence"/>
</dbReference>
<organism evidence="2 3">
    <name type="scientific">Roseburia lenta</name>
    <dbReference type="NCBI Taxonomy" id="2763061"/>
    <lineage>
        <taxon>Bacteria</taxon>
        <taxon>Bacillati</taxon>
        <taxon>Bacillota</taxon>
        <taxon>Clostridia</taxon>
        <taxon>Lachnospirales</taxon>
        <taxon>Lachnospiraceae</taxon>
        <taxon>Roseburia</taxon>
    </lineage>
</organism>
<feature type="transmembrane region" description="Helical" evidence="1">
    <location>
        <begin position="276"/>
        <end position="295"/>
    </location>
</feature>
<comment type="caution">
    <text evidence="2">The sequence shown here is derived from an EMBL/GenBank/DDBJ whole genome shotgun (WGS) entry which is preliminary data.</text>
</comment>
<evidence type="ECO:0000256" key="1">
    <source>
        <dbReference type="SAM" id="Phobius"/>
    </source>
</evidence>
<keyword evidence="1" id="KW-1133">Transmembrane helix</keyword>
<feature type="transmembrane region" description="Helical" evidence="1">
    <location>
        <begin position="80"/>
        <end position="101"/>
    </location>
</feature>
<dbReference type="RefSeq" id="WP_118280510.1">
    <property type="nucleotide sequence ID" value="NZ_JACOPG010000002.1"/>
</dbReference>
<feature type="transmembrane region" description="Helical" evidence="1">
    <location>
        <begin position="332"/>
        <end position="351"/>
    </location>
</feature>
<keyword evidence="3" id="KW-1185">Reference proteome</keyword>
<feature type="transmembrane region" description="Helical" evidence="1">
    <location>
        <begin position="203"/>
        <end position="219"/>
    </location>
</feature>
<proteinExistence type="predicted"/>
<dbReference type="EMBL" id="JACOPG010000002">
    <property type="protein sequence ID" value="MBC5686256.1"/>
    <property type="molecule type" value="Genomic_DNA"/>
</dbReference>
<accession>A0ABR7GHC6</accession>
<feature type="transmembrane region" description="Helical" evidence="1">
    <location>
        <begin position="307"/>
        <end position="326"/>
    </location>
</feature>
<feature type="transmembrane region" description="Helical" evidence="1">
    <location>
        <begin position="116"/>
        <end position="134"/>
    </location>
</feature>
<reference evidence="2 3" key="1">
    <citation type="submission" date="2020-08" db="EMBL/GenBank/DDBJ databases">
        <title>Genome public.</title>
        <authorList>
            <person name="Liu C."/>
            <person name="Sun Q."/>
        </authorList>
    </citation>
    <scope>NUCLEOTIDE SEQUENCE [LARGE SCALE GENOMIC DNA]</scope>
    <source>
        <strain evidence="2 3">NSJ-9</strain>
    </source>
</reference>
<keyword evidence="1" id="KW-0472">Membrane</keyword>
<feature type="transmembrane region" description="Helical" evidence="1">
    <location>
        <begin position="139"/>
        <end position="155"/>
    </location>
</feature>